<dbReference type="Gene3D" id="3.40.50.300">
    <property type="entry name" value="P-loop containing nucleotide triphosphate hydrolases"/>
    <property type="match status" value="1"/>
</dbReference>
<dbReference type="InterPro" id="IPR027417">
    <property type="entry name" value="P-loop_NTPase"/>
</dbReference>
<dbReference type="PANTHER" id="PTHR43977">
    <property type="entry name" value="STRUCTURAL MAINTENANCE OF CHROMOSOMES PROTEIN 3"/>
    <property type="match status" value="1"/>
</dbReference>
<gene>
    <name evidence="2" type="ORF">AC482_03860</name>
</gene>
<comment type="caution">
    <text evidence="2">The sequence shown here is derived from an EMBL/GenBank/DDBJ whole genome shotgun (WGS) entry which is preliminary data.</text>
</comment>
<proteinExistence type="predicted"/>
<accession>A0A0M0BQH7</accession>
<name>A0A0M0BQH7_9ARCH</name>
<dbReference type="Pfam" id="PF02463">
    <property type="entry name" value="SMC_N"/>
    <property type="match status" value="1"/>
</dbReference>
<feature type="domain" description="RecF/RecN/SMC N-terminal" evidence="1">
    <location>
        <begin position="81"/>
        <end position="158"/>
    </location>
</feature>
<feature type="non-terminal residue" evidence="2">
    <location>
        <position position="1"/>
    </location>
</feature>
<evidence type="ECO:0000313" key="3">
    <source>
        <dbReference type="Proteomes" id="UP000037210"/>
    </source>
</evidence>
<evidence type="ECO:0000259" key="1">
    <source>
        <dbReference type="Pfam" id="PF02463"/>
    </source>
</evidence>
<dbReference type="AlphaFoldDB" id="A0A0M0BQH7"/>
<evidence type="ECO:0000313" key="2">
    <source>
        <dbReference type="EMBL" id="KON30471.1"/>
    </source>
</evidence>
<dbReference type="Proteomes" id="UP000037210">
    <property type="component" value="Unassembled WGS sequence"/>
</dbReference>
<organism evidence="2 3">
    <name type="scientific">miscellaneous Crenarchaeota group-15 archaeon DG-45</name>
    <dbReference type="NCBI Taxonomy" id="1685127"/>
    <lineage>
        <taxon>Archaea</taxon>
        <taxon>Candidatus Bathyarchaeota</taxon>
        <taxon>MCG-15</taxon>
    </lineage>
</organism>
<sequence length="174" mass="19311">ELEEEKASILSFIDEVEREKQAHFMGAFNEVCENFSSIFVKLTGGGDGRLELQRPEDPFSAGVDLYIQFPGKPMRLASGASGGERSVAATAYLLAIQRFLKAPFYLLDEIDAHLDDMNVSRLAEVLRDNALESQFIVVTLKDVMVHNAERIYGVYAQGGQSRVLSLPMKVEVPL</sequence>
<reference evidence="2 3" key="1">
    <citation type="submission" date="2015-06" db="EMBL/GenBank/DDBJ databases">
        <title>New insights into the roles of widespread benthic archaea in carbon and nitrogen cycling.</title>
        <authorList>
            <person name="Lazar C.S."/>
            <person name="Baker B.J."/>
            <person name="Seitz K.W."/>
            <person name="Hyde A.S."/>
            <person name="Dick G.J."/>
            <person name="Hinrichs K.-U."/>
            <person name="Teske A.P."/>
        </authorList>
    </citation>
    <scope>NUCLEOTIDE SEQUENCE [LARGE SCALE GENOMIC DNA]</scope>
    <source>
        <strain evidence="2">DG-45</strain>
    </source>
</reference>
<protein>
    <recommendedName>
        <fullName evidence="1">RecF/RecN/SMC N-terminal domain-containing protein</fullName>
    </recommendedName>
</protein>
<dbReference type="InterPro" id="IPR003395">
    <property type="entry name" value="RecF/RecN/SMC_N"/>
</dbReference>
<dbReference type="EMBL" id="LFWZ01000031">
    <property type="protein sequence ID" value="KON30471.1"/>
    <property type="molecule type" value="Genomic_DNA"/>
</dbReference>
<dbReference type="SUPFAM" id="SSF52540">
    <property type="entry name" value="P-loop containing nucleoside triphosphate hydrolases"/>
    <property type="match status" value="1"/>
</dbReference>